<organism evidence="2 3">
    <name type="scientific">Tanacetum coccineum</name>
    <dbReference type="NCBI Taxonomy" id="301880"/>
    <lineage>
        <taxon>Eukaryota</taxon>
        <taxon>Viridiplantae</taxon>
        <taxon>Streptophyta</taxon>
        <taxon>Embryophyta</taxon>
        <taxon>Tracheophyta</taxon>
        <taxon>Spermatophyta</taxon>
        <taxon>Magnoliopsida</taxon>
        <taxon>eudicotyledons</taxon>
        <taxon>Gunneridae</taxon>
        <taxon>Pentapetalae</taxon>
        <taxon>asterids</taxon>
        <taxon>campanulids</taxon>
        <taxon>Asterales</taxon>
        <taxon>Asteraceae</taxon>
        <taxon>Asteroideae</taxon>
        <taxon>Anthemideae</taxon>
        <taxon>Anthemidinae</taxon>
        <taxon>Tanacetum</taxon>
    </lineage>
</organism>
<proteinExistence type="predicted"/>
<accession>A0ABQ5G6X0</accession>
<evidence type="ECO:0000313" key="2">
    <source>
        <dbReference type="EMBL" id="GJT71159.1"/>
    </source>
</evidence>
<dbReference type="EMBL" id="BQNB010018144">
    <property type="protein sequence ID" value="GJT71159.1"/>
    <property type="molecule type" value="Genomic_DNA"/>
</dbReference>
<protein>
    <submittedName>
        <fullName evidence="2">Uncharacterized protein</fullName>
    </submittedName>
</protein>
<reference evidence="2" key="2">
    <citation type="submission" date="2022-01" db="EMBL/GenBank/DDBJ databases">
        <authorList>
            <person name="Yamashiro T."/>
            <person name="Shiraishi A."/>
            <person name="Satake H."/>
            <person name="Nakayama K."/>
        </authorList>
    </citation>
    <scope>NUCLEOTIDE SEQUENCE</scope>
</reference>
<name>A0ABQ5G6X0_9ASTR</name>
<evidence type="ECO:0000256" key="1">
    <source>
        <dbReference type="SAM" id="MobiDB-lite"/>
    </source>
</evidence>
<gene>
    <name evidence="2" type="ORF">Tco_1030445</name>
</gene>
<feature type="region of interest" description="Disordered" evidence="1">
    <location>
        <begin position="56"/>
        <end position="78"/>
    </location>
</feature>
<keyword evidence="3" id="KW-1185">Reference proteome</keyword>
<sequence>MFIDSQFSLNYDSQMIDKYFAEYTRIEVKHFRDTLLQHMGNFKKFVAKRTRHKRLNGIESEVQDESSRSGNDTNVDDADIRPIYDEEPMAGVQLTAECHIFPTGQQHTKWKPTGKLFDSCTGKVDSEPPHGSNVDISKIHEYKETLDLSAGTSINVQKKQRIELSAGDSQLIKIQWHLNTSVQASNLNVKKGCLNKMVQASHHNINKSSYSKDDSHDVNDKVGKSIRSFVR</sequence>
<dbReference type="Proteomes" id="UP001151760">
    <property type="component" value="Unassembled WGS sequence"/>
</dbReference>
<reference evidence="2" key="1">
    <citation type="journal article" date="2022" name="Int. J. Mol. Sci.">
        <title>Draft Genome of Tanacetum Coccineum: Genomic Comparison of Closely Related Tanacetum-Family Plants.</title>
        <authorList>
            <person name="Yamashiro T."/>
            <person name="Shiraishi A."/>
            <person name="Nakayama K."/>
            <person name="Satake H."/>
        </authorList>
    </citation>
    <scope>NUCLEOTIDE SEQUENCE</scope>
</reference>
<comment type="caution">
    <text evidence="2">The sequence shown here is derived from an EMBL/GenBank/DDBJ whole genome shotgun (WGS) entry which is preliminary data.</text>
</comment>
<evidence type="ECO:0000313" key="3">
    <source>
        <dbReference type="Proteomes" id="UP001151760"/>
    </source>
</evidence>